<sequence length="269" mass="30585">MSLPYIQPSPSLCRYVAGYVVSTYDNGFSNAITSMYPIGAAILCFSLDNAVVCTEVGKTSIIKHTRFNFIHQFTHPRFYQVIASPKKVLHVIFQPYGAYKLLGIPQDGSFDEHGTSLSDMLGPTIHPLLKQIEDAGDNIYRVIEMVDDWLEHQLTKNEKMDVARISHACSLITANQGSISIEQLAQKVCLSKRVLEYKFKEQVGVSPKLYSRIIRFNSLLADIKSHKFKDWQELVLQYNYFDQAHFIKDFKRFSGSSPAHYPPIRSIIA</sequence>
<feature type="domain" description="HTH araC/xylS-type" evidence="4">
    <location>
        <begin position="166"/>
        <end position="264"/>
    </location>
</feature>
<dbReference type="InterPro" id="IPR050204">
    <property type="entry name" value="AraC_XylS_family_regulators"/>
</dbReference>
<reference evidence="5 6" key="1">
    <citation type="submission" date="2018-06" db="EMBL/GenBank/DDBJ databases">
        <title>Genomic Encyclopedia of Archaeal and Bacterial Type Strains, Phase II (KMG-II): from individual species to whole genera.</title>
        <authorList>
            <person name="Goeker M."/>
        </authorList>
    </citation>
    <scope>NUCLEOTIDE SEQUENCE [LARGE SCALE GENOMIC DNA]</scope>
    <source>
        <strain evidence="5 6">DSM 29821</strain>
    </source>
</reference>
<keyword evidence="2 5" id="KW-0238">DNA-binding</keyword>
<evidence type="ECO:0000256" key="2">
    <source>
        <dbReference type="ARBA" id="ARBA00023125"/>
    </source>
</evidence>
<accession>A0A327VLP0</accession>
<dbReference type="PROSITE" id="PS01124">
    <property type="entry name" value="HTH_ARAC_FAMILY_2"/>
    <property type="match status" value="1"/>
</dbReference>
<dbReference type="SMART" id="SM00342">
    <property type="entry name" value="HTH_ARAC"/>
    <property type="match status" value="1"/>
</dbReference>
<keyword evidence="3" id="KW-0804">Transcription</keyword>
<dbReference type="PANTHER" id="PTHR46796">
    <property type="entry name" value="HTH-TYPE TRANSCRIPTIONAL ACTIVATOR RHAS-RELATED"/>
    <property type="match status" value="1"/>
</dbReference>
<evidence type="ECO:0000256" key="3">
    <source>
        <dbReference type="ARBA" id="ARBA00023163"/>
    </source>
</evidence>
<comment type="caution">
    <text evidence="5">The sequence shown here is derived from an EMBL/GenBank/DDBJ whole genome shotgun (WGS) entry which is preliminary data.</text>
</comment>
<dbReference type="GO" id="GO:0003700">
    <property type="term" value="F:DNA-binding transcription factor activity"/>
    <property type="evidence" value="ECO:0007669"/>
    <property type="project" value="InterPro"/>
</dbReference>
<keyword evidence="1" id="KW-0805">Transcription regulation</keyword>
<dbReference type="InterPro" id="IPR009057">
    <property type="entry name" value="Homeodomain-like_sf"/>
</dbReference>
<evidence type="ECO:0000256" key="1">
    <source>
        <dbReference type="ARBA" id="ARBA00023015"/>
    </source>
</evidence>
<organism evidence="5 6">
    <name type="scientific">Chitinophaga dinghuensis</name>
    <dbReference type="NCBI Taxonomy" id="1539050"/>
    <lineage>
        <taxon>Bacteria</taxon>
        <taxon>Pseudomonadati</taxon>
        <taxon>Bacteroidota</taxon>
        <taxon>Chitinophagia</taxon>
        <taxon>Chitinophagales</taxon>
        <taxon>Chitinophagaceae</taxon>
        <taxon>Chitinophaga</taxon>
    </lineage>
</organism>
<evidence type="ECO:0000313" key="5">
    <source>
        <dbReference type="EMBL" id="RAJ73729.1"/>
    </source>
</evidence>
<dbReference type="RefSeq" id="WP_111595364.1">
    <property type="nucleotide sequence ID" value="NZ_QLMA01000012.1"/>
</dbReference>
<dbReference type="OrthoDB" id="655946at2"/>
<dbReference type="Proteomes" id="UP000249819">
    <property type="component" value="Unassembled WGS sequence"/>
</dbReference>
<name>A0A327VLP0_9BACT</name>
<proteinExistence type="predicted"/>
<dbReference type="PANTHER" id="PTHR46796:SF13">
    <property type="entry name" value="HTH-TYPE TRANSCRIPTIONAL ACTIVATOR RHAS"/>
    <property type="match status" value="1"/>
</dbReference>
<evidence type="ECO:0000259" key="4">
    <source>
        <dbReference type="PROSITE" id="PS01124"/>
    </source>
</evidence>
<dbReference type="InterPro" id="IPR018060">
    <property type="entry name" value="HTH_AraC"/>
</dbReference>
<dbReference type="AlphaFoldDB" id="A0A327VLP0"/>
<dbReference type="Pfam" id="PF12833">
    <property type="entry name" value="HTH_18"/>
    <property type="match status" value="1"/>
</dbReference>
<dbReference type="EMBL" id="QLMA01000012">
    <property type="protein sequence ID" value="RAJ73729.1"/>
    <property type="molecule type" value="Genomic_DNA"/>
</dbReference>
<dbReference type="GO" id="GO:0043565">
    <property type="term" value="F:sequence-specific DNA binding"/>
    <property type="evidence" value="ECO:0007669"/>
    <property type="project" value="InterPro"/>
</dbReference>
<dbReference type="Gene3D" id="1.10.10.60">
    <property type="entry name" value="Homeodomain-like"/>
    <property type="match status" value="1"/>
</dbReference>
<keyword evidence="6" id="KW-1185">Reference proteome</keyword>
<gene>
    <name evidence="5" type="ORF">CLV59_11270</name>
</gene>
<protein>
    <submittedName>
        <fullName evidence="5">AraC-like DNA-binding protein</fullName>
    </submittedName>
</protein>
<dbReference type="SUPFAM" id="SSF46689">
    <property type="entry name" value="Homeodomain-like"/>
    <property type="match status" value="1"/>
</dbReference>
<evidence type="ECO:0000313" key="6">
    <source>
        <dbReference type="Proteomes" id="UP000249819"/>
    </source>
</evidence>